<dbReference type="Pfam" id="PF00990">
    <property type="entry name" value="GGDEF"/>
    <property type="match status" value="1"/>
</dbReference>
<feature type="domain" description="GGDEF" evidence="2">
    <location>
        <begin position="148"/>
        <end position="281"/>
    </location>
</feature>
<dbReference type="SMART" id="SM00267">
    <property type="entry name" value="GGDEF"/>
    <property type="match status" value="1"/>
</dbReference>
<dbReference type="InterPro" id="IPR035919">
    <property type="entry name" value="EAL_sf"/>
</dbReference>
<protein>
    <submittedName>
        <fullName evidence="3">Sensory box/GGDEF protein</fullName>
    </submittedName>
</protein>
<dbReference type="InterPro" id="IPR000160">
    <property type="entry name" value="GGDEF_dom"/>
</dbReference>
<evidence type="ECO:0000313" key="3">
    <source>
        <dbReference type="EMBL" id="AFU02753.1"/>
    </source>
</evidence>
<dbReference type="Gene3D" id="3.20.20.450">
    <property type="entry name" value="EAL domain"/>
    <property type="match status" value="1"/>
</dbReference>
<dbReference type="STRING" id="1133849.O3I_023990"/>
<dbReference type="CDD" id="cd01948">
    <property type="entry name" value="EAL"/>
    <property type="match status" value="1"/>
</dbReference>
<dbReference type="Pfam" id="PF00563">
    <property type="entry name" value="EAL"/>
    <property type="match status" value="1"/>
</dbReference>
<dbReference type="PANTHER" id="PTHR33121">
    <property type="entry name" value="CYCLIC DI-GMP PHOSPHODIESTERASE PDEF"/>
    <property type="match status" value="1"/>
</dbReference>
<evidence type="ECO:0000259" key="2">
    <source>
        <dbReference type="PROSITE" id="PS50887"/>
    </source>
</evidence>
<dbReference type="RefSeq" id="WP_014985608.1">
    <property type="nucleotide sequence ID" value="NC_018681.1"/>
</dbReference>
<gene>
    <name evidence="3" type="ORF">O3I_023990</name>
</gene>
<evidence type="ECO:0000313" key="4">
    <source>
        <dbReference type="Proteomes" id="UP000006304"/>
    </source>
</evidence>
<dbReference type="NCBIfam" id="TIGR00254">
    <property type="entry name" value="GGDEF"/>
    <property type="match status" value="1"/>
</dbReference>
<dbReference type="AlphaFoldDB" id="K0ESI8"/>
<evidence type="ECO:0000259" key="1">
    <source>
        <dbReference type="PROSITE" id="PS50883"/>
    </source>
</evidence>
<name>K0ESI8_NOCB7</name>
<dbReference type="KEGG" id="nbr:O3I_023990"/>
<accession>K0ESI8</accession>
<dbReference type="InterPro" id="IPR029787">
    <property type="entry name" value="Nucleotide_cyclase"/>
</dbReference>
<dbReference type="HOGENOM" id="CLU_000445_70_50_11"/>
<dbReference type="eggNOG" id="COG2199">
    <property type="taxonomic scope" value="Bacteria"/>
</dbReference>
<reference evidence="3 4" key="1">
    <citation type="journal article" date="2012" name="J. Bacteriol.">
        <title>Complete genome sequence of Nocardia brasiliensis HUJEG-1.</title>
        <authorList>
            <person name="Vera-Cabrera L."/>
            <person name="Ortiz-Lopez R."/>
            <person name="Elizondo-Gonzalez R."/>
            <person name="Perez-Maya A.A."/>
            <person name="Ocampo-Candiani J."/>
        </authorList>
    </citation>
    <scope>NUCLEOTIDE SEQUENCE [LARGE SCALE GENOMIC DNA]</scope>
    <source>
        <strain evidence="4">ATCC 700358</strain>
    </source>
</reference>
<organism evidence="3 4">
    <name type="scientific">Nocardia brasiliensis (strain ATCC 700358 / HUJEG-1)</name>
    <dbReference type="NCBI Taxonomy" id="1133849"/>
    <lineage>
        <taxon>Bacteria</taxon>
        <taxon>Bacillati</taxon>
        <taxon>Actinomycetota</taxon>
        <taxon>Actinomycetes</taxon>
        <taxon>Mycobacteriales</taxon>
        <taxon>Nocardiaceae</taxon>
        <taxon>Nocardia</taxon>
    </lineage>
</organism>
<proteinExistence type="predicted"/>
<keyword evidence="4" id="KW-1185">Reference proteome</keyword>
<sequence length="546" mass="59189">MDRPRTTALIRALAHEVHHASTTECIVAAGARLAEADDSDGETLGRSLAVLHAHFTCADLARTKPSATQILTAFTYGYEHALRTQLRSAQNLARSAKTAARIVAEQRSHGDCADRARGYDPDSDALTGLPNRSRFFEDVAVVLSANDAQIGVCYVDLDLFGTVNATWGFRAGDEILAQTAARIRDCVPEPDRVVARMGSDEFAVLVPRCGDAAEMVALARTVLDTVARTFEIGGRCLRITASAGVTVTGTQRSGSDLVRAAELAARWAKAVGPNTFRVFDTGRERNERARAELLADLPQALAENQFFLDYQPIIGLADKSIVAIEALVRWRHPAYGTLAPARFIDLAEDNGHITELGTTVLTRVCQDIQNWHRLGNTPTVNVNISAAEVADPNWLERVCNTIAEARIEPSLLQLELTERTAIDATGRPTKTLQNLAARGVRIAIDDFGTGYSSLALLGKLPLHAVKLAGQFVRRIRTPDTTSRSDLLVLQAIIDLTHALDSTATAECVETRHQAEQLRAMGCDSAQGWYFHRPVSPSAITSLLVAS</sequence>
<dbReference type="Gene3D" id="3.30.70.270">
    <property type="match status" value="1"/>
</dbReference>
<dbReference type="InterPro" id="IPR001633">
    <property type="entry name" value="EAL_dom"/>
</dbReference>
<dbReference type="SUPFAM" id="SSF55073">
    <property type="entry name" value="Nucleotide cyclase"/>
    <property type="match status" value="1"/>
</dbReference>
<feature type="domain" description="EAL" evidence="1">
    <location>
        <begin position="290"/>
        <end position="546"/>
    </location>
</feature>
<dbReference type="eggNOG" id="COG2200">
    <property type="taxonomic scope" value="Bacteria"/>
</dbReference>
<dbReference type="EMBL" id="CP003876">
    <property type="protein sequence ID" value="AFU02753.1"/>
    <property type="molecule type" value="Genomic_DNA"/>
</dbReference>
<dbReference type="CDD" id="cd01949">
    <property type="entry name" value="GGDEF"/>
    <property type="match status" value="1"/>
</dbReference>
<dbReference type="PANTHER" id="PTHR33121:SF70">
    <property type="entry name" value="SIGNALING PROTEIN YKOW"/>
    <property type="match status" value="1"/>
</dbReference>
<dbReference type="InterPro" id="IPR043128">
    <property type="entry name" value="Rev_trsase/Diguanyl_cyclase"/>
</dbReference>
<dbReference type="PROSITE" id="PS50883">
    <property type="entry name" value="EAL"/>
    <property type="match status" value="1"/>
</dbReference>
<dbReference type="Proteomes" id="UP000006304">
    <property type="component" value="Chromosome"/>
</dbReference>
<dbReference type="PROSITE" id="PS50887">
    <property type="entry name" value="GGDEF"/>
    <property type="match status" value="1"/>
</dbReference>
<dbReference type="SUPFAM" id="SSF141868">
    <property type="entry name" value="EAL domain-like"/>
    <property type="match status" value="1"/>
</dbReference>
<dbReference type="InterPro" id="IPR050706">
    <property type="entry name" value="Cyclic-di-GMP_PDE-like"/>
</dbReference>
<dbReference type="GO" id="GO:0071111">
    <property type="term" value="F:cyclic-guanylate-specific phosphodiesterase activity"/>
    <property type="evidence" value="ECO:0007669"/>
    <property type="project" value="InterPro"/>
</dbReference>
<dbReference type="SMART" id="SM00052">
    <property type="entry name" value="EAL"/>
    <property type="match status" value="1"/>
</dbReference>